<feature type="domain" description="DUF4097" evidence="1">
    <location>
        <begin position="101"/>
        <end position="220"/>
    </location>
</feature>
<dbReference type="Proteomes" id="UP000053911">
    <property type="component" value="Unassembled WGS sequence"/>
</dbReference>
<dbReference type="Gene3D" id="2.160.20.120">
    <property type="match status" value="1"/>
</dbReference>
<dbReference type="PATRIC" id="fig|172049.5.peg.1074"/>
<dbReference type="InterPro" id="IPR025164">
    <property type="entry name" value="Toastrack_DUF4097"/>
</dbReference>
<name>A0A101EKL7_9EURY</name>
<gene>
    <name evidence="2" type="ORF">XD54_1603</name>
</gene>
<accession>A0A101EKL7</accession>
<dbReference type="RefSeq" id="WP_283217807.1">
    <property type="nucleotide sequence ID" value="NZ_LGFD01000036.1"/>
</dbReference>
<comment type="caution">
    <text evidence="2">The sequence shown here is derived from an EMBL/GenBank/DDBJ whole genome shotgun (WGS) entry which is preliminary data.</text>
</comment>
<dbReference type="AlphaFoldDB" id="A0A101EKL7"/>
<dbReference type="EMBL" id="LGFD01000036">
    <property type="protein sequence ID" value="KUK17090.1"/>
    <property type="molecule type" value="Genomic_DNA"/>
</dbReference>
<evidence type="ECO:0000313" key="3">
    <source>
        <dbReference type="Proteomes" id="UP000053911"/>
    </source>
</evidence>
<protein>
    <recommendedName>
        <fullName evidence="1">DUF4097 domain-containing protein</fullName>
    </recommendedName>
</protein>
<sequence>MIEIVEREYKVEEGLKLKLGNVNGHIRIEGYDGDTIKLKAEKKWGLLGTEPKIKVKKEGNILKIEVKHGKSFGVSIGESAVNFDILVPKIVEVEKVGNVNGSISVKNIEKVGKVAAVNGSITVENVSLGKISTVNGSIKAMLSSINGDLAVSTVNGSVEVYLSKDSDIEVDAHSVNGKIISEIPGELSKPPFYGPKSFRGVLGEGKYNMKISTVNGNISIKVL</sequence>
<evidence type="ECO:0000313" key="2">
    <source>
        <dbReference type="EMBL" id="KUK17090.1"/>
    </source>
</evidence>
<evidence type="ECO:0000259" key="1">
    <source>
        <dbReference type="Pfam" id="PF13349"/>
    </source>
</evidence>
<reference evidence="3" key="1">
    <citation type="journal article" date="2015" name="MBio">
        <title>Genome-Resolved Metagenomic Analysis Reveals Roles for Candidate Phyla and Other Microbial Community Members in Biogeochemical Transformations in Oil Reservoirs.</title>
        <authorList>
            <person name="Hu P."/>
            <person name="Tom L."/>
            <person name="Singh A."/>
            <person name="Thomas B.C."/>
            <person name="Baker B.J."/>
            <person name="Piceno Y.M."/>
            <person name="Andersen G.L."/>
            <person name="Banfield J.F."/>
        </authorList>
    </citation>
    <scope>NUCLEOTIDE SEQUENCE [LARGE SCALE GENOMIC DNA]</scope>
</reference>
<proteinExistence type="predicted"/>
<organism evidence="2 3">
    <name type="scientific">Thermococcus sibiricus</name>
    <dbReference type="NCBI Taxonomy" id="172049"/>
    <lineage>
        <taxon>Archaea</taxon>
        <taxon>Methanobacteriati</taxon>
        <taxon>Methanobacteriota</taxon>
        <taxon>Thermococci</taxon>
        <taxon>Thermococcales</taxon>
        <taxon>Thermococcaceae</taxon>
        <taxon>Thermococcus</taxon>
    </lineage>
</organism>
<dbReference type="Pfam" id="PF13349">
    <property type="entry name" value="DUF4097"/>
    <property type="match status" value="1"/>
</dbReference>